<dbReference type="InterPro" id="IPR010093">
    <property type="entry name" value="SinI_DNA-bd"/>
</dbReference>
<dbReference type="EMBL" id="JACCAC010000001">
    <property type="protein sequence ID" value="NYG55285.1"/>
    <property type="molecule type" value="Genomic_DNA"/>
</dbReference>
<dbReference type="RefSeq" id="WP_179517760.1">
    <property type="nucleotide sequence ID" value="NZ_JACCAC010000001.1"/>
</dbReference>
<dbReference type="AlphaFoldDB" id="A0A7Y9RS13"/>
<accession>A0A7Y9RS13</accession>
<protein>
    <submittedName>
        <fullName evidence="2">Excisionase family DNA binding protein</fullName>
    </submittedName>
</protein>
<proteinExistence type="predicted"/>
<gene>
    <name evidence="2" type="ORF">BJ989_001589</name>
</gene>
<feature type="domain" description="Helix-turn-helix" evidence="1">
    <location>
        <begin position="6"/>
        <end position="54"/>
    </location>
</feature>
<keyword evidence="3" id="KW-1185">Reference proteome</keyword>
<dbReference type="GO" id="GO:0003677">
    <property type="term" value="F:DNA binding"/>
    <property type="evidence" value="ECO:0007669"/>
    <property type="project" value="InterPro"/>
</dbReference>
<evidence type="ECO:0000259" key="1">
    <source>
        <dbReference type="Pfam" id="PF12728"/>
    </source>
</evidence>
<name>A0A7Y9RS13_9ACTN</name>
<dbReference type="Proteomes" id="UP000544110">
    <property type="component" value="Unassembled WGS sequence"/>
</dbReference>
<reference evidence="2 3" key="1">
    <citation type="submission" date="2020-07" db="EMBL/GenBank/DDBJ databases">
        <title>Sequencing the genomes of 1000 actinobacteria strains.</title>
        <authorList>
            <person name="Klenk H.-P."/>
        </authorList>
    </citation>
    <scope>NUCLEOTIDE SEQUENCE [LARGE SCALE GENOMIC DNA]</scope>
    <source>
        <strain evidence="2 3">DSM 24552</strain>
    </source>
</reference>
<organism evidence="2 3">
    <name type="scientific">Nocardioides perillae</name>
    <dbReference type="NCBI Taxonomy" id="1119534"/>
    <lineage>
        <taxon>Bacteria</taxon>
        <taxon>Bacillati</taxon>
        <taxon>Actinomycetota</taxon>
        <taxon>Actinomycetes</taxon>
        <taxon>Propionibacteriales</taxon>
        <taxon>Nocardioidaceae</taxon>
        <taxon>Nocardioides</taxon>
    </lineage>
</organism>
<dbReference type="Pfam" id="PF12728">
    <property type="entry name" value="HTH_17"/>
    <property type="match status" value="1"/>
</dbReference>
<dbReference type="NCBIfam" id="TIGR01764">
    <property type="entry name" value="excise"/>
    <property type="match status" value="1"/>
</dbReference>
<dbReference type="InterPro" id="IPR041657">
    <property type="entry name" value="HTH_17"/>
</dbReference>
<comment type="caution">
    <text evidence="2">The sequence shown here is derived from an EMBL/GenBank/DDBJ whole genome shotgun (WGS) entry which is preliminary data.</text>
</comment>
<evidence type="ECO:0000313" key="3">
    <source>
        <dbReference type="Proteomes" id="UP000544110"/>
    </source>
</evidence>
<dbReference type="SUPFAM" id="SSF46955">
    <property type="entry name" value="Putative DNA-binding domain"/>
    <property type="match status" value="1"/>
</dbReference>
<dbReference type="InterPro" id="IPR009061">
    <property type="entry name" value="DNA-bd_dom_put_sf"/>
</dbReference>
<evidence type="ECO:0000313" key="2">
    <source>
        <dbReference type="EMBL" id="NYG55285.1"/>
    </source>
</evidence>
<sequence>MNDKLLYRIPEVAEHLNISRSKVYELLKSGELPSVHIARTRLVRKVDLEAYVQSLPEAS</sequence>